<name>A0A318I8C8_BURPY</name>
<reference evidence="1 2" key="1">
    <citation type="submission" date="2018-05" db="EMBL/GenBank/DDBJ databases">
        <title>Comparative genomics of bacterial root endophytes of switchgrass collected from native prairies over two seasons.</title>
        <authorList>
            <person name="Tang Y."/>
        </authorList>
    </citation>
    <scope>NUCLEOTIDE SEQUENCE [LARGE SCALE GENOMIC DNA]</scope>
    <source>
        <strain evidence="1 2">NFIX32</strain>
    </source>
</reference>
<dbReference type="AlphaFoldDB" id="A0A318I8C8"/>
<sequence length="74" mass="8348">MSMHAGTPLVSHVVPFHDEVEAIDAFFAVTLPILDSIESTRFEIVYVNGLRDRVLAPGGRSEYRSFPYLWRAPV</sequence>
<protein>
    <submittedName>
        <fullName evidence="1">Uncharacterized protein</fullName>
    </submittedName>
</protein>
<dbReference type="Proteomes" id="UP000247755">
    <property type="component" value="Unassembled WGS sequence"/>
</dbReference>
<evidence type="ECO:0000313" key="2">
    <source>
        <dbReference type="Proteomes" id="UP000247755"/>
    </source>
</evidence>
<comment type="caution">
    <text evidence="1">The sequence shown here is derived from an EMBL/GenBank/DDBJ whole genome shotgun (WGS) entry which is preliminary data.</text>
</comment>
<gene>
    <name evidence="1" type="ORF">NA66_10552</name>
</gene>
<evidence type="ECO:0000313" key="1">
    <source>
        <dbReference type="EMBL" id="PXX21241.1"/>
    </source>
</evidence>
<proteinExistence type="predicted"/>
<dbReference type="EMBL" id="QJJY01000055">
    <property type="protein sequence ID" value="PXX21241.1"/>
    <property type="molecule type" value="Genomic_DNA"/>
</dbReference>
<organism evidence="1 2">
    <name type="scientific">Burkholderia pyrrocinia</name>
    <name type="common">Pseudomonas pyrrocinia</name>
    <dbReference type="NCBI Taxonomy" id="60550"/>
    <lineage>
        <taxon>Bacteria</taxon>
        <taxon>Pseudomonadati</taxon>
        <taxon>Pseudomonadota</taxon>
        <taxon>Betaproteobacteria</taxon>
        <taxon>Burkholderiales</taxon>
        <taxon>Burkholderiaceae</taxon>
        <taxon>Burkholderia</taxon>
        <taxon>Burkholderia cepacia complex</taxon>
    </lineage>
</organism>
<accession>A0A318I8C8</accession>